<gene>
    <name evidence="1" type="ORF">B0I00_2513</name>
</gene>
<proteinExistence type="predicted"/>
<dbReference type="RefSeq" id="WP_100867692.1">
    <property type="nucleotide sequence ID" value="NZ_PHUF01000004.1"/>
</dbReference>
<dbReference type="AlphaFoldDB" id="A0A2N0H7K1"/>
<organism evidence="1 2">
    <name type="scientific">Novosphingobium kunmingense</name>
    <dbReference type="NCBI Taxonomy" id="1211806"/>
    <lineage>
        <taxon>Bacteria</taxon>
        <taxon>Pseudomonadati</taxon>
        <taxon>Pseudomonadota</taxon>
        <taxon>Alphaproteobacteria</taxon>
        <taxon>Sphingomonadales</taxon>
        <taxon>Sphingomonadaceae</taxon>
        <taxon>Novosphingobium</taxon>
    </lineage>
</organism>
<name>A0A2N0H7K1_9SPHN</name>
<protein>
    <submittedName>
        <fullName evidence="1">Uncharacterized protein</fullName>
    </submittedName>
</protein>
<comment type="caution">
    <text evidence="1">The sequence shown here is derived from an EMBL/GenBank/DDBJ whole genome shotgun (WGS) entry which is preliminary data.</text>
</comment>
<dbReference type="Proteomes" id="UP000232587">
    <property type="component" value="Unassembled WGS sequence"/>
</dbReference>
<dbReference type="OrthoDB" id="7508620at2"/>
<evidence type="ECO:0000313" key="1">
    <source>
        <dbReference type="EMBL" id="PKB14911.1"/>
    </source>
</evidence>
<reference evidence="1 2" key="1">
    <citation type="submission" date="2017-11" db="EMBL/GenBank/DDBJ databases">
        <title>Genomic Encyclopedia of Type Strains, Phase III (KMG-III): the genomes of soil and plant-associated and newly described type strains.</title>
        <authorList>
            <person name="Whitman W."/>
        </authorList>
    </citation>
    <scope>NUCLEOTIDE SEQUENCE [LARGE SCALE GENOMIC DNA]</scope>
    <source>
        <strain evidence="1 2">CGMCC 1.12274</strain>
    </source>
</reference>
<keyword evidence="2" id="KW-1185">Reference proteome</keyword>
<evidence type="ECO:0000313" key="2">
    <source>
        <dbReference type="Proteomes" id="UP000232587"/>
    </source>
</evidence>
<sequence length="63" mass="6703">MFGPSIFSVFRSRWRALWWAGSILLLAYCSVPAAEETAAPQASASDMAAVADALKAIDEAPSE</sequence>
<accession>A0A2N0H7K1</accession>
<dbReference type="EMBL" id="PHUF01000004">
    <property type="protein sequence ID" value="PKB14911.1"/>
    <property type="molecule type" value="Genomic_DNA"/>
</dbReference>